<dbReference type="GO" id="GO:0043161">
    <property type="term" value="P:proteasome-mediated ubiquitin-dependent protein catabolic process"/>
    <property type="evidence" value="ECO:0007669"/>
    <property type="project" value="TreeGrafter"/>
</dbReference>
<proteinExistence type="predicted"/>
<accession>A0A2P5FMM1</accession>
<evidence type="ECO:0000313" key="3">
    <source>
        <dbReference type="Proteomes" id="UP000237000"/>
    </source>
</evidence>
<dbReference type="Gene3D" id="2.120.10.80">
    <property type="entry name" value="Kelch-type beta propeller"/>
    <property type="match status" value="1"/>
</dbReference>
<dbReference type="SUPFAM" id="SSF117281">
    <property type="entry name" value="Kelch motif"/>
    <property type="match status" value="1"/>
</dbReference>
<dbReference type="GO" id="GO:0005829">
    <property type="term" value="C:cytosol"/>
    <property type="evidence" value="ECO:0007669"/>
    <property type="project" value="TreeGrafter"/>
</dbReference>
<dbReference type="Pfam" id="PF00646">
    <property type="entry name" value="F-box"/>
    <property type="match status" value="1"/>
</dbReference>
<organism evidence="2 3">
    <name type="scientific">Trema orientale</name>
    <name type="common">Charcoal tree</name>
    <name type="synonym">Celtis orientalis</name>
    <dbReference type="NCBI Taxonomy" id="63057"/>
    <lineage>
        <taxon>Eukaryota</taxon>
        <taxon>Viridiplantae</taxon>
        <taxon>Streptophyta</taxon>
        <taxon>Embryophyta</taxon>
        <taxon>Tracheophyta</taxon>
        <taxon>Spermatophyta</taxon>
        <taxon>Magnoliopsida</taxon>
        <taxon>eudicotyledons</taxon>
        <taxon>Gunneridae</taxon>
        <taxon>Pentapetalae</taxon>
        <taxon>rosids</taxon>
        <taxon>fabids</taxon>
        <taxon>Rosales</taxon>
        <taxon>Cannabaceae</taxon>
        <taxon>Trema</taxon>
    </lineage>
</organism>
<dbReference type="InterPro" id="IPR036047">
    <property type="entry name" value="F-box-like_dom_sf"/>
</dbReference>
<sequence>MAKKQIRKLGQVRILVKEEEEEEEEAPIYGDILEAVLSHVPLTHLVAASQVSRDWNKAVYSSLRHVNSVKPWLIVHVQSTRSPYATTSHAYDPRSAVWVQLLQPTTSTTATATATAATIKYVSALRSSHSTFLYMLSPSQFAFSSDPLRLTWHHARAPPLIWRTDPIVAHVGDRVVVAGGACDYEDDPLAVEIYDLRTRAWDTCESMPAILKDSAASISMSIAVHGGEMYVTEKCSGLTYSFDPESKTWRGPYDLRPDQGVFSTAVGFADGSLIAVGLLGNSESVKGVKMWKVRGESMECKEIGEMPKELVEKFVGESSCVPSVEVAAMGSFVFLHNPTDPGEVIQCEIADGECRWGSVRNAVANDGTRMQRMVIGCSHVDIGDLQRAMAMQGGNLRFAAKTFV</sequence>
<reference evidence="3" key="1">
    <citation type="submission" date="2016-06" db="EMBL/GenBank/DDBJ databases">
        <title>Parallel loss of symbiosis genes in relatives of nitrogen-fixing non-legume Parasponia.</title>
        <authorList>
            <person name="Van Velzen R."/>
            <person name="Holmer R."/>
            <person name="Bu F."/>
            <person name="Rutten L."/>
            <person name="Van Zeijl A."/>
            <person name="Liu W."/>
            <person name="Santuari L."/>
            <person name="Cao Q."/>
            <person name="Sharma T."/>
            <person name="Shen D."/>
            <person name="Roswanjaya Y."/>
            <person name="Wardhani T."/>
            <person name="Kalhor M.S."/>
            <person name="Jansen J."/>
            <person name="Van den Hoogen J."/>
            <person name="Gungor B."/>
            <person name="Hartog M."/>
            <person name="Hontelez J."/>
            <person name="Verver J."/>
            <person name="Yang W.-C."/>
            <person name="Schijlen E."/>
            <person name="Repin R."/>
            <person name="Schilthuizen M."/>
            <person name="Schranz E."/>
            <person name="Heidstra R."/>
            <person name="Miyata K."/>
            <person name="Fedorova E."/>
            <person name="Kohlen W."/>
            <person name="Bisseling T."/>
            <person name="Smit S."/>
            <person name="Geurts R."/>
        </authorList>
    </citation>
    <scope>NUCLEOTIDE SEQUENCE [LARGE SCALE GENOMIC DNA]</scope>
    <source>
        <strain evidence="3">cv. RG33-2</strain>
    </source>
</reference>
<dbReference type="PANTHER" id="PTHR24414">
    <property type="entry name" value="F-BOX/KELCH-REPEAT PROTEIN SKIP4"/>
    <property type="match status" value="1"/>
</dbReference>
<protein>
    <submittedName>
        <fullName evidence="2">F-box domain containing protein</fullName>
    </submittedName>
</protein>
<keyword evidence="3" id="KW-1185">Reference proteome</keyword>
<dbReference type="GO" id="GO:0005634">
    <property type="term" value="C:nucleus"/>
    <property type="evidence" value="ECO:0007669"/>
    <property type="project" value="TreeGrafter"/>
</dbReference>
<gene>
    <name evidence="2" type="ORF">TorRG33x02_052300</name>
</gene>
<dbReference type="InterPro" id="IPR001810">
    <property type="entry name" value="F-box_dom"/>
</dbReference>
<dbReference type="Proteomes" id="UP000237000">
    <property type="component" value="Unassembled WGS sequence"/>
</dbReference>
<dbReference type="FunCoup" id="A0A2P5FMM1">
    <property type="interactions" value="794"/>
</dbReference>
<dbReference type="PANTHER" id="PTHR24414:SF44">
    <property type="entry name" value="F-BOX DOMAIN-CONTAINING PROTEIN"/>
    <property type="match status" value="1"/>
</dbReference>
<evidence type="ECO:0000259" key="1">
    <source>
        <dbReference type="Pfam" id="PF00646"/>
    </source>
</evidence>
<comment type="caution">
    <text evidence="2">The sequence shown here is derived from an EMBL/GenBank/DDBJ whole genome shotgun (WGS) entry which is preliminary data.</text>
</comment>
<name>A0A2P5FMM1_TREOI</name>
<dbReference type="InterPro" id="IPR015915">
    <property type="entry name" value="Kelch-typ_b-propeller"/>
</dbReference>
<evidence type="ECO:0000313" key="2">
    <source>
        <dbReference type="EMBL" id="PON98993.1"/>
    </source>
</evidence>
<dbReference type="InterPro" id="IPR050354">
    <property type="entry name" value="F-box/kelch-repeat_ARATH"/>
</dbReference>
<dbReference type="STRING" id="63057.A0A2P5FMM1"/>
<dbReference type="EMBL" id="JXTC01000021">
    <property type="protein sequence ID" value="PON98993.1"/>
    <property type="molecule type" value="Genomic_DNA"/>
</dbReference>
<dbReference type="CDD" id="cd09917">
    <property type="entry name" value="F-box_SF"/>
    <property type="match status" value="1"/>
</dbReference>
<feature type="domain" description="F-box" evidence="1">
    <location>
        <begin position="31"/>
        <end position="63"/>
    </location>
</feature>
<dbReference type="AlphaFoldDB" id="A0A2P5FMM1"/>
<dbReference type="InParanoid" id="A0A2P5FMM1"/>
<dbReference type="SUPFAM" id="SSF81383">
    <property type="entry name" value="F-box domain"/>
    <property type="match status" value="1"/>
</dbReference>
<dbReference type="OrthoDB" id="1854110at2759"/>